<dbReference type="EMBL" id="JAGKQQ010000001">
    <property type="protein sequence ID" value="MBP3959589.1"/>
    <property type="molecule type" value="Genomic_DNA"/>
</dbReference>
<name>A0ABS5C0S8_9BACT</name>
<gene>
    <name evidence="2" type="ORF">J8F10_30460</name>
</gene>
<accession>A0ABS5C0S8</accession>
<evidence type="ECO:0000313" key="2">
    <source>
        <dbReference type="EMBL" id="MBP3959589.1"/>
    </source>
</evidence>
<organism evidence="2 3">
    <name type="scientific">Gemmata palustris</name>
    <dbReference type="NCBI Taxonomy" id="2822762"/>
    <lineage>
        <taxon>Bacteria</taxon>
        <taxon>Pseudomonadati</taxon>
        <taxon>Planctomycetota</taxon>
        <taxon>Planctomycetia</taxon>
        <taxon>Gemmatales</taxon>
        <taxon>Gemmataceae</taxon>
        <taxon>Gemmata</taxon>
    </lineage>
</organism>
<proteinExistence type="predicted"/>
<keyword evidence="1" id="KW-1133">Transmembrane helix</keyword>
<keyword evidence="3" id="KW-1185">Reference proteome</keyword>
<comment type="caution">
    <text evidence="2">The sequence shown here is derived from an EMBL/GenBank/DDBJ whole genome shotgun (WGS) entry which is preliminary data.</text>
</comment>
<dbReference type="RefSeq" id="WP_210660297.1">
    <property type="nucleotide sequence ID" value="NZ_JAGKQQ010000001.1"/>
</dbReference>
<sequence>MSQNQVPEENYSHPTTGGGLFLRVILIGAAILAVVVGGVWYASQK</sequence>
<dbReference type="Proteomes" id="UP000676565">
    <property type="component" value="Unassembled WGS sequence"/>
</dbReference>
<protein>
    <submittedName>
        <fullName evidence="2">Uncharacterized protein</fullName>
    </submittedName>
</protein>
<keyword evidence="1" id="KW-0472">Membrane</keyword>
<keyword evidence="1" id="KW-0812">Transmembrane</keyword>
<reference evidence="2 3" key="1">
    <citation type="submission" date="2021-04" db="EMBL/GenBank/DDBJ databases">
        <authorList>
            <person name="Ivanova A."/>
        </authorList>
    </citation>
    <scope>NUCLEOTIDE SEQUENCE [LARGE SCALE GENOMIC DNA]</scope>
    <source>
        <strain evidence="2 3">G18</strain>
    </source>
</reference>
<evidence type="ECO:0000256" key="1">
    <source>
        <dbReference type="SAM" id="Phobius"/>
    </source>
</evidence>
<feature type="transmembrane region" description="Helical" evidence="1">
    <location>
        <begin position="20"/>
        <end position="42"/>
    </location>
</feature>
<evidence type="ECO:0000313" key="3">
    <source>
        <dbReference type="Proteomes" id="UP000676565"/>
    </source>
</evidence>